<dbReference type="GO" id="GO:0046872">
    <property type="term" value="F:metal ion binding"/>
    <property type="evidence" value="ECO:0007669"/>
    <property type="project" value="UniProtKB-UniRule"/>
</dbReference>
<gene>
    <name evidence="4" type="ORF">HG15A2_09970</name>
</gene>
<dbReference type="SFLD" id="SFLDG01065">
    <property type="entry name" value="anaerobic_coproporphyrinogen-I"/>
    <property type="match status" value="1"/>
</dbReference>
<reference evidence="4 5" key="1">
    <citation type="submission" date="2019-02" db="EMBL/GenBank/DDBJ databases">
        <title>Deep-cultivation of Planctomycetes and their phenomic and genomic characterization uncovers novel biology.</title>
        <authorList>
            <person name="Wiegand S."/>
            <person name="Jogler M."/>
            <person name="Boedeker C."/>
            <person name="Pinto D."/>
            <person name="Vollmers J."/>
            <person name="Rivas-Marin E."/>
            <person name="Kohn T."/>
            <person name="Peeters S.H."/>
            <person name="Heuer A."/>
            <person name="Rast P."/>
            <person name="Oberbeckmann S."/>
            <person name="Bunk B."/>
            <person name="Jeske O."/>
            <person name="Meyerdierks A."/>
            <person name="Storesund J.E."/>
            <person name="Kallscheuer N."/>
            <person name="Luecker S."/>
            <person name="Lage O.M."/>
            <person name="Pohl T."/>
            <person name="Merkel B.J."/>
            <person name="Hornburger P."/>
            <person name="Mueller R.-W."/>
            <person name="Bruemmer F."/>
            <person name="Labrenz M."/>
            <person name="Spormann A.M."/>
            <person name="Op den Camp H."/>
            <person name="Overmann J."/>
            <person name="Amann R."/>
            <person name="Jetten M.S.M."/>
            <person name="Mascher T."/>
            <person name="Medema M.H."/>
            <person name="Devos D.P."/>
            <person name="Kaster A.-K."/>
            <person name="Ovreas L."/>
            <person name="Rohde M."/>
            <person name="Galperin M.Y."/>
            <person name="Jogler C."/>
        </authorList>
    </citation>
    <scope>NUCLEOTIDE SEQUENCE [LARGE SCALE GENOMIC DNA]</scope>
    <source>
        <strain evidence="4 5">HG15A2</strain>
    </source>
</reference>
<dbReference type="RefSeq" id="WP_145058342.1">
    <property type="nucleotide sequence ID" value="NZ_CP036263.1"/>
</dbReference>
<dbReference type="SFLD" id="SFLDS00029">
    <property type="entry name" value="Radical_SAM"/>
    <property type="match status" value="1"/>
</dbReference>
<dbReference type="InterPro" id="IPR007197">
    <property type="entry name" value="rSAM"/>
</dbReference>
<comment type="subcellular location">
    <subcellularLocation>
        <location evidence="2">Cytoplasm</location>
    </subcellularLocation>
</comment>
<accession>A0A517MS71</accession>
<dbReference type="Pfam" id="PF06969">
    <property type="entry name" value="HemN_C"/>
    <property type="match status" value="1"/>
</dbReference>
<dbReference type="PROSITE" id="PS51918">
    <property type="entry name" value="RADICAL_SAM"/>
    <property type="match status" value="1"/>
</dbReference>
<comment type="similarity">
    <text evidence="1">Belongs to the anaerobic coproporphyrinogen-III oxidase family. HemW subfamily.</text>
</comment>
<dbReference type="InterPro" id="IPR034505">
    <property type="entry name" value="Coproporphyrinogen-III_oxidase"/>
</dbReference>
<dbReference type="CDD" id="cd01335">
    <property type="entry name" value="Radical_SAM"/>
    <property type="match status" value="1"/>
</dbReference>
<keyword evidence="5" id="KW-1185">Reference proteome</keyword>
<dbReference type="GO" id="GO:0051539">
    <property type="term" value="F:4 iron, 4 sulfur cluster binding"/>
    <property type="evidence" value="ECO:0007669"/>
    <property type="project" value="UniProtKB-UniRule"/>
</dbReference>
<dbReference type="SMART" id="SM00729">
    <property type="entry name" value="Elp3"/>
    <property type="match status" value="1"/>
</dbReference>
<dbReference type="OrthoDB" id="9808022at2"/>
<dbReference type="GO" id="GO:0005737">
    <property type="term" value="C:cytoplasm"/>
    <property type="evidence" value="ECO:0007669"/>
    <property type="project" value="UniProtKB-SubCell"/>
</dbReference>
<proteinExistence type="inferred from homology"/>
<feature type="domain" description="Radical SAM core" evidence="3">
    <location>
        <begin position="3"/>
        <end position="235"/>
    </location>
</feature>
<keyword evidence="2" id="KW-0411">Iron-sulfur</keyword>
<evidence type="ECO:0000259" key="3">
    <source>
        <dbReference type="PROSITE" id="PS51918"/>
    </source>
</evidence>
<dbReference type="InterPro" id="IPR004559">
    <property type="entry name" value="HemW-like"/>
</dbReference>
<keyword evidence="2" id="KW-0479">Metal-binding</keyword>
<dbReference type="SUPFAM" id="SSF102114">
    <property type="entry name" value="Radical SAM enzymes"/>
    <property type="match status" value="1"/>
</dbReference>
<dbReference type="KEGG" id="amob:HG15A2_09970"/>
<evidence type="ECO:0000313" key="5">
    <source>
        <dbReference type="Proteomes" id="UP000319852"/>
    </source>
</evidence>
<dbReference type="SFLD" id="SFLDG01082">
    <property type="entry name" value="B12-binding_domain_containing"/>
    <property type="match status" value="1"/>
</dbReference>
<dbReference type="PANTHER" id="PTHR13932:SF5">
    <property type="entry name" value="RADICAL S-ADENOSYL METHIONINE DOMAIN-CONTAINING PROTEIN 1, MITOCHONDRIAL"/>
    <property type="match status" value="1"/>
</dbReference>
<dbReference type="InterPro" id="IPR010723">
    <property type="entry name" value="HemN_C"/>
</dbReference>
<sequence length="378" mass="42332">MAQPSSWPRAAYLHIPFCRHHCGYCNFTVVAGRDDLVGDFLRAVELELQSLESPREVDTLYFGGGTPTHLPAAQLEQLCELAKRWHPLADGYEWTVEANPGDLDVERIEVLAQQGVNRVSLGVQSLNNGKLAKLERDHTAEDVRRVIAQLEEAGIGVSIDLIFAAPGETLVQWQADVEAALSFAPNHLSVYGLTYEQGTTFWNRRLRGDLSEVEEESQREMYLWSIDRLAAEGILQYEVSNFARPGFRSRHNQVYWAAKEYYAAGPGAARYVDGARETNHRSTTAYLKRVLAGESPVAEREVLDEVQRNRERIVLGLRRNEGINRENYLAATGRSLDEVAGVELAKFIELGLLADDGNAVRLTREGLLVSDSIWPELL</sequence>
<protein>
    <recommendedName>
        <fullName evidence="2">Heme chaperone HemW</fullName>
    </recommendedName>
</protein>
<dbReference type="Gene3D" id="3.80.30.20">
    <property type="entry name" value="tm_1862 like domain"/>
    <property type="match status" value="1"/>
</dbReference>
<dbReference type="EMBL" id="CP036263">
    <property type="protein sequence ID" value="QDS97731.1"/>
    <property type="molecule type" value="Genomic_DNA"/>
</dbReference>
<keyword evidence="2" id="KW-0408">Iron</keyword>
<dbReference type="Pfam" id="PF04055">
    <property type="entry name" value="Radical_SAM"/>
    <property type="match status" value="1"/>
</dbReference>
<dbReference type="NCBIfam" id="TIGR00539">
    <property type="entry name" value="hemN_rel"/>
    <property type="match status" value="1"/>
</dbReference>
<dbReference type="PANTHER" id="PTHR13932">
    <property type="entry name" value="COPROPORPHYRINIGEN III OXIDASE"/>
    <property type="match status" value="1"/>
</dbReference>
<dbReference type="GO" id="GO:0006779">
    <property type="term" value="P:porphyrin-containing compound biosynthetic process"/>
    <property type="evidence" value="ECO:0007669"/>
    <property type="project" value="InterPro"/>
</dbReference>
<keyword evidence="2" id="KW-0949">S-adenosyl-L-methionine</keyword>
<organism evidence="4 5">
    <name type="scientific">Adhaeretor mobilis</name>
    <dbReference type="NCBI Taxonomy" id="1930276"/>
    <lineage>
        <taxon>Bacteria</taxon>
        <taxon>Pseudomonadati</taxon>
        <taxon>Planctomycetota</taxon>
        <taxon>Planctomycetia</taxon>
        <taxon>Pirellulales</taxon>
        <taxon>Lacipirellulaceae</taxon>
        <taxon>Adhaeretor</taxon>
    </lineage>
</organism>
<dbReference type="GO" id="GO:0004109">
    <property type="term" value="F:coproporphyrinogen oxidase activity"/>
    <property type="evidence" value="ECO:0007669"/>
    <property type="project" value="InterPro"/>
</dbReference>
<evidence type="ECO:0000313" key="4">
    <source>
        <dbReference type="EMBL" id="QDS97731.1"/>
    </source>
</evidence>
<keyword evidence="2" id="KW-0004">4Fe-4S</keyword>
<dbReference type="Proteomes" id="UP000319852">
    <property type="component" value="Chromosome"/>
</dbReference>
<keyword evidence="2" id="KW-0963">Cytoplasm</keyword>
<keyword evidence="2" id="KW-0349">Heme</keyword>
<dbReference type="InterPro" id="IPR023404">
    <property type="entry name" value="rSAM_horseshoe"/>
</dbReference>
<comment type="function">
    <text evidence="2">Probably acts as a heme chaperone, transferring heme to an unknown acceptor. Binds one molecule of heme per monomer, possibly covalently. Binds 1 [4Fe-4S] cluster. The cluster is coordinated with 3 cysteines and an exchangeable S-adenosyl-L-methionine.</text>
</comment>
<name>A0A517MS71_9BACT</name>
<dbReference type="SFLD" id="SFLDF00562">
    <property type="entry name" value="HemN-like__clustered_with_heat"/>
    <property type="match status" value="1"/>
</dbReference>
<keyword evidence="4" id="KW-0560">Oxidoreductase</keyword>
<dbReference type="InterPro" id="IPR006638">
    <property type="entry name" value="Elp3/MiaA/NifB-like_rSAM"/>
</dbReference>
<dbReference type="InterPro" id="IPR058240">
    <property type="entry name" value="rSAM_sf"/>
</dbReference>
<keyword evidence="2" id="KW-0143">Chaperone</keyword>
<dbReference type="AlphaFoldDB" id="A0A517MS71"/>
<evidence type="ECO:0000256" key="1">
    <source>
        <dbReference type="ARBA" id="ARBA00006100"/>
    </source>
</evidence>
<evidence type="ECO:0000256" key="2">
    <source>
        <dbReference type="RuleBase" id="RU364116"/>
    </source>
</evidence>